<dbReference type="OMA" id="EQCASKE"/>
<evidence type="ECO:0007829" key="3">
    <source>
        <dbReference type="PDB" id="7TGH"/>
    </source>
</evidence>
<dbReference type="EMDB" id="EMD-16184"/>
<evidence type="ECO:0007829" key="5">
    <source>
        <dbReference type="PDB" id="8BQS"/>
    </source>
</evidence>
<evidence type="ECO:0007829" key="4">
    <source>
        <dbReference type="PDB" id="8B6F"/>
    </source>
</evidence>
<reference evidence="6 7" key="3">
    <citation type="journal article" date="2023" name="Nat. Commun.">
        <title>Structures of Tetrahymena thermophila respiratory megacomplexes on the tubular mitochondrial cristae.</title>
        <authorList>
            <person name="Han F."/>
            <person name="Hu Y."/>
            <person name="Wu M."/>
            <person name="He Z."/>
            <person name="Tian H."/>
            <person name="Zhou L."/>
        </authorList>
    </citation>
    <scope>STRUCTURE BY ELECTRON MICROSCOPY (2.96 ANGSTROMS)</scope>
</reference>
<organism evidence="1 2">
    <name type="scientific">Tetrahymena thermophila (strain SB210)</name>
    <dbReference type="NCBI Taxonomy" id="312017"/>
    <lineage>
        <taxon>Eukaryota</taxon>
        <taxon>Sar</taxon>
        <taxon>Alveolata</taxon>
        <taxon>Ciliophora</taxon>
        <taxon>Intramacronucleata</taxon>
        <taxon>Oligohymenophorea</taxon>
        <taxon>Hymenostomatida</taxon>
        <taxon>Tetrahymenina</taxon>
        <taxon>Tetrahymenidae</taxon>
        <taxon>Tetrahymena</taxon>
    </lineage>
</organism>
<keyword evidence="2" id="KW-1185">Reference proteome</keyword>
<name>Q23KG0_TETTS</name>
<evidence type="ECO:0000313" key="1">
    <source>
        <dbReference type="EMBL" id="EAR96883.2"/>
    </source>
</evidence>
<reference evidence="2" key="1">
    <citation type="journal article" date="2006" name="PLoS Biol.">
        <title>Macronuclear genome sequence of the ciliate Tetrahymena thermophila, a model eukaryote.</title>
        <authorList>
            <person name="Eisen J.A."/>
            <person name="Coyne R.S."/>
            <person name="Wu M."/>
            <person name="Wu D."/>
            <person name="Thiagarajan M."/>
            <person name="Wortman J.R."/>
            <person name="Badger J.H."/>
            <person name="Ren Q."/>
            <person name="Amedeo P."/>
            <person name="Jones K.M."/>
            <person name="Tallon L.J."/>
            <person name="Delcher A.L."/>
            <person name="Salzberg S.L."/>
            <person name="Silva J.C."/>
            <person name="Haas B.J."/>
            <person name="Majoros W.H."/>
            <person name="Farzad M."/>
            <person name="Carlton J.M."/>
            <person name="Smith R.K. Jr."/>
            <person name="Garg J."/>
            <person name="Pearlman R.E."/>
            <person name="Karrer K.M."/>
            <person name="Sun L."/>
            <person name="Manning G."/>
            <person name="Elde N.C."/>
            <person name="Turkewitz A.P."/>
            <person name="Asai D.J."/>
            <person name="Wilkes D.E."/>
            <person name="Wang Y."/>
            <person name="Cai H."/>
            <person name="Collins K."/>
            <person name="Stewart B.A."/>
            <person name="Lee S.R."/>
            <person name="Wilamowska K."/>
            <person name="Weinberg Z."/>
            <person name="Ruzzo W.L."/>
            <person name="Wloga D."/>
            <person name="Gaertig J."/>
            <person name="Frankel J."/>
            <person name="Tsao C.-C."/>
            <person name="Gorovsky M.A."/>
            <person name="Keeling P.J."/>
            <person name="Waller R.F."/>
            <person name="Patron N.J."/>
            <person name="Cherry J.M."/>
            <person name="Stover N.A."/>
            <person name="Krieger C.J."/>
            <person name="del Toro C."/>
            <person name="Ryder H.F."/>
            <person name="Williamson S.C."/>
            <person name="Barbeau R.A."/>
            <person name="Hamilton E.P."/>
            <person name="Orias E."/>
        </authorList>
    </citation>
    <scope>NUCLEOTIDE SEQUENCE [LARGE SCALE GENOMIC DNA]</scope>
    <source>
        <strain evidence="2">SB210</strain>
    </source>
</reference>
<dbReference type="Proteomes" id="UP000009168">
    <property type="component" value="Unassembled WGS sequence"/>
</dbReference>
<dbReference type="EMDB" id="EMD-15865"/>
<dbReference type="PDB" id="8GYM">
    <property type="method" value="EM"/>
    <property type="resolution" value="2.96 A"/>
    <property type="chains" value="BL/bl=1-188"/>
</dbReference>
<dbReference type="HOGENOM" id="CLU_1484724_0_0_1"/>
<dbReference type="OrthoDB" id="283847at2759"/>
<dbReference type="RefSeq" id="XP_001017128.2">
    <property type="nucleotide sequence ID" value="XM_001017128.3"/>
</dbReference>
<reference evidence="3" key="2">
    <citation type="journal article" date="2022" name="Science">
        <title>Structures of &lt;i&gt;Tetrahymena&lt;/i&gt;'s respiratory chain reveal the diversity of eukaryotic core metabolism.</title>
        <authorList>
            <person name="Zhou L."/>
            <person name="Maldonado M."/>
            <person name="Padavannil A."/>
            <person name="Guo F."/>
            <person name="Letts J.A."/>
        </authorList>
    </citation>
    <scope>STRUCTURE BY ELECTRON MICROSCOPY (2.60 ANGSTROMS)</scope>
</reference>
<dbReference type="STRING" id="312017.Q23KG0"/>
<sequence length="188" mass="22133">MAFGGFRQTDNSLIIDDRRKIILNTRSLNDFQQKIYLRNFFTNYRPDLSSYDYFAFKEKLRIGELFLNEYRKRINNEVRRAAILTPTSSLREKMNHKIADQILDLSSPHVRGAHFQAVRSWTDASKIVNYVEEKQTKINKYGLQFPLLGNMTEEQCASKEDEVYQRLLKEMQKPPKKASEPVEESSDE</sequence>
<dbReference type="eggNOG" id="ENOG502SU4P">
    <property type="taxonomic scope" value="Eukaryota"/>
</dbReference>
<evidence type="ECO:0007829" key="7">
    <source>
        <dbReference type="PDB" id="8GZU"/>
    </source>
</evidence>
<proteinExistence type="evidence at protein level"/>
<dbReference type="EMDB" id="EMD-34373"/>
<dbReference type="EMDB" id="EMD-25882"/>
<reference evidence="4 5" key="4">
    <citation type="journal article" date="2023" name="Nature">
        <title>Structural basis of mitochondrial membrane bending by the I-II-III&lt;sub&gt;2&lt;/sub&gt;-IV&lt;sub&gt;2&lt;/sub&gt; supercomplex.</title>
        <authorList>
            <person name="Muhleip A."/>
            <person name="Flygaard R.K."/>
            <person name="Baradaran R."/>
            <person name="Haapanen O."/>
            <person name="Gruhl T."/>
            <person name="Tobiasson V."/>
            <person name="Marechal A."/>
            <person name="Sharma V."/>
            <person name="Amunts A."/>
        </authorList>
    </citation>
    <scope>STRUCTURE BY ELECTRON MICROSCOPY (2.80 ANGSTROMS)</scope>
</reference>
<dbReference type="PDB" id="8B6F">
    <property type="method" value="EM"/>
    <property type="resolution" value="2.80 A"/>
    <property type="chains" value="BF=1-188"/>
</dbReference>
<dbReference type="AlphaFoldDB" id="Q23KG0"/>
<protein>
    <submittedName>
        <fullName evidence="1">Uncharacterized protein</fullName>
    </submittedName>
</protein>
<dbReference type="KEGG" id="tet:TTHERM_00193750"/>
<evidence type="ECO:0007829" key="6">
    <source>
        <dbReference type="PDB" id="8GYM"/>
    </source>
</evidence>
<dbReference type="PDB" id="8BQS">
    <property type="method" value="EM"/>
    <property type="resolution" value="2.90 A"/>
    <property type="chains" value="BF=1-188"/>
</dbReference>
<dbReference type="EMDB" id="EMD-34403"/>
<evidence type="ECO:0000313" key="2">
    <source>
        <dbReference type="Proteomes" id="UP000009168"/>
    </source>
</evidence>
<dbReference type="EMBL" id="GG662673">
    <property type="protein sequence ID" value="EAR96883.2"/>
    <property type="molecule type" value="Genomic_DNA"/>
</dbReference>
<dbReference type="PDB" id="7TGH">
    <property type="method" value="EM"/>
    <property type="resolution" value="2.60 A"/>
    <property type="chains" value="BL=1-188"/>
</dbReference>
<dbReference type="GeneID" id="7844601"/>
<keyword evidence="3 4" id="KW-0002">3D-structure</keyword>
<dbReference type="InParanoid" id="Q23KG0"/>
<dbReference type="PDB" id="8GZU">
    <property type="method" value="EM"/>
    <property type="resolution" value="4.18 A"/>
    <property type="chains" value="BL/bl=1-188"/>
</dbReference>
<gene>
    <name evidence="1" type="ORF">TTHERM_00193750</name>
</gene>
<accession>Q23KG0</accession>